<gene>
    <name evidence="1" type="ORF">FB45DRAFT_940889</name>
</gene>
<protein>
    <submittedName>
        <fullName evidence="1">Uncharacterized protein</fullName>
    </submittedName>
</protein>
<evidence type="ECO:0000313" key="1">
    <source>
        <dbReference type="EMBL" id="KAJ7611745.1"/>
    </source>
</evidence>
<comment type="caution">
    <text evidence="1">The sequence shown here is derived from an EMBL/GenBank/DDBJ whole genome shotgun (WGS) entry which is preliminary data.</text>
</comment>
<keyword evidence="2" id="KW-1185">Reference proteome</keyword>
<evidence type="ECO:0000313" key="2">
    <source>
        <dbReference type="Proteomes" id="UP001221142"/>
    </source>
</evidence>
<name>A0AAD7FD16_9AGAR</name>
<dbReference type="EMBL" id="JARKIF010000032">
    <property type="protein sequence ID" value="KAJ7611745.1"/>
    <property type="molecule type" value="Genomic_DNA"/>
</dbReference>
<sequence>MPKQLFPFEPLQRAKCLTCNIPFIRHFISEKQKRLDALDYPLPPSDNTITLPHLRRLCIADDASVSDRIVVPLLEELRLEWSDWDETLLIPKVLAFVGRSSCNWNKLIVDGFPLDHIHDLARILPSLKYLIILSPCTLLNEFWNAMTFSNTQNHFLHLEFLACHWHKAHRIDSISAMMQSRNPPKPGHKTLSLRFIDSPEMVFTEEILEFTQDQTQFDVAFLSERETSDAVPSWNLYWSSGRLSVATDLVLHIYEWQSSSHGALRAYGIDSEGNPLTVQAQ</sequence>
<dbReference type="Proteomes" id="UP001221142">
    <property type="component" value="Unassembled WGS sequence"/>
</dbReference>
<reference evidence="1" key="1">
    <citation type="submission" date="2023-03" db="EMBL/GenBank/DDBJ databases">
        <title>Massive genome expansion in bonnet fungi (Mycena s.s.) driven by repeated elements and novel gene families across ecological guilds.</title>
        <authorList>
            <consortium name="Lawrence Berkeley National Laboratory"/>
            <person name="Harder C.B."/>
            <person name="Miyauchi S."/>
            <person name="Viragh M."/>
            <person name="Kuo A."/>
            <person name="Thoen E."/>
            <person name="Andreopoulos B."/>
            <person name="Lu D."/>
            <person name="Skrede I."/>
            <person name="Drula E."/>
            <person name="Henrissat B."/>
            <person name="Morin E."/>
            <person name="Kohler A."/>
            <person name="Barry K."/>
            <person name="LaButti K."/>
            <person name="Morin E."/>
            <person name="Salamov A."/>
            <person name="Lipzen A."/>
            <person name="Mereny Z."/>
            <person name="Hegedus B."/>
            <person name="Baldrian P."/>
            <person name="Stursova M."/>
            <person name="Weitz H."/>
            <person name="Taylor A."/>
            <person name="Grigoriev I.V."/>
            <person name="Nagy L.G."/>
            <person name="Martin F."/>
            <person name="Kauserud H."/>
        </authorList>
    </citation>
    <scope>NUCLEOTIDE SEQUENCE</scope>
    <source>
        <strain evidence="1">9284</strain>
    </source>
</reference>
<dbReference type="AlphaFoldDB" id="A0AAD7FD16"/>
<accession>A0AAD7FD16</accession>
<proteinExistence type="predicted"/>
<organism evidence="1 2">
    <name type="scientific">Roridomyces roridus</name>
    <dbReference type="NCBI Taxonomy" id="1738132"/>
    <lineage>
        <taxon>Eukaryota</taxon>
        <taxon>Fungi</taxon>
        <taxon>Dikarya</taxon>
        <taxon>Basidiomycota</taxon>
        <taxon>Agaricomycotina</taxon>
        <taxon>Agaricomycetes</taxon>
        <taxon>Agaricomycetidae</taxon>
        <taxon>Agaricales</taxon>
        <taxon>Marasmiineae</taxon>
        <taxon>Mycenaceae</taxon>
        <taxon>Roridomyces</taxon>
    </lineage>
</organism>